<feature type="region of interest" description="Disordered" evidence="4">
    <location>
        <begin position="700"/>
        <end position="719"/>
    </location>
</feature>
<name>A0A8H4R735_9HELO</name>
<dbReference type="PANTHER" id="PTHR24123:SF33">
    <property type="entry name" value="PROTEIN HOS4"/>
    <property type="match status" value="1"/>
</dbReference>
<keyword evidence="5" id="KW-0812">Transmembrane</keyword>
<evidence type="ECO:0000256" key="5">
    <source>
        <dbReference type="SAM" id="Phobius"/>
    </source>
</evidence>
<feature type="region of interest" description="Disordered" evidence="4">
    <location>
        <begin position="216"/>
        <end position="258"/>
    </location>
</feature>
<organism evidence="6 7">
    <name type="scientific">Cudoniella acicularis</name>
    <dbReference type="NCBI Taxonomy" id="354080"/>
    <lineage>
        <taxon>Eukaryota</taxon>
        <taxon>Fungi</taxon>
        <taxon>Dikarya</taxon>
        <taxon>Ascomycota</taxon>
        <taxon>Pezizomycotina</taxon>
        <taxon>Leotiomycetes</taxon>
        <taxon>Helotiales</taxon>
        <taxon>Tricladiaceae</taxon>
        <taxon>Cudoniella</taxon>
    </lineage>
</organism>
<dbReference type="InterPro" id="IPR051165">
    <property type="entry name" value="Multifunctional_ANK_Repeat"/>
</dbReference>
<evidence type="ECO:0000256" key="4">
    <source>
        <dbReference type="SAM" id="MobiDB-lite"/>
    </source>
</evidence>
<feature type="region of interest" description="Disordered" evidence="4">
    <location>
        <begin position="526"/>
        <end position="547"/>
    </location>
</feature>
<feature type="compositionally biased region" description="Polar residues" evidence="4">
    <location>
        <begin position="224"/>
        <end position="239"/>
    </location>
</feature>
<dbReference type="InterPro" id="IPR036770">
    <property type="entry name" value="Ankyrin_rpt-contain_sf"/>
</dbReference>
<evidence type="ECO:0000256" key="2">
    <source>
        <dbReference type="ARBA" id="ARBA00023043"/>
    </source>
</evidence>
<dbReference type="PROSITE" id="PS50297">
    <property type="entry name" value="ANK_REP_REGION"/>
    <property type="match status" value="2"/>
</dbReference>
<dbReference type="Gene3D" id="1.25.40.20">
    <property type="entry name" value="Ankyrin repeat-containing domain"/>
    <property type="match status" value="1"/>
</dbReference>
<evidence type="ECO:0000256" key="3">
    <source>
        <dbReference type="PROSITE-ProRule" id="PRU00023"/>
    </source>
</evidence>
<dbReference type="AlphaFoldDB" id="A0A8H4R735"/>
<evidence type="ECO:0000256" key="1">
    <source>
        <dbReference type="ARBA" id="ARBA00022737"/>
    </source>
</evidence>
<keyword evidence="7" id="KW-1185">Reference proteome</keyword>
<protein>
    <submittedName>
        <fullName evidence="6">Uncharacterized protein</fullName>
    </submittedName>
</protein>
<sequence length="787" mass="85813">MSFGFGAGDFLAAGSLALRLYRSFKDAPGEFNELRRELSSLCVIVQDLTDQAGSERSLLNRRGASRRDELLLLLENLTGTLVEIRELYKRFRNMGRNAWLRIRLGETDLTALRTKLALHIGLINQFISSLTLESVGRMEPMMGEILRILHRTARGYGIGAQSLLGTQASALEGEGFGPLEAELVSEGIPIKYIRNHRDDIQTILDEVIEEEGLEEVDNILPDDSASQTTRPSPGASSRPNPRRPQTDSDQKSSHSFSVKQELPIRSKHFILGDASGKQIMDACRHLKKYGFDYDKADLKSNNKGRGTSRAEARAALCVAAFRCDELAVRCVIWKGIKLKHPVDVNKGRDHSTTAIHEAIKGPAADEPTMSMIRLLLQFGGDVTQDEEIGGGTNIWGMKEESVSNLYQAAEVGKLSVVRFLLDEGALVNQVCGEDRGTALSAAARGLHHSIVKLLLEMGASVNLGRVIRSGELKEGLEEKGYSCKRTPLNDCYQEKGRGSETERLLLAAGGVHNLPEDLKDVLGKKQQRGGSYKGVNLKPETESDSDSFIDEADSELINKTCYAPDGITEADGPQSDGWLNTAGIYKPCISIYGIDSMCCKTNVTDDTIDTCMPNGLCLSRGSWYRDYCTDPTWESPNCLPKTMCSDSQATGTAQVTNCPDGTFCCGDPSAECCNNGAVKYTLLPTLVQFATASTATFSNSTMSTTTPISSTSPASSSSPDTFKVGMSVGFSLGVLAIVGSMVGFWLGQRRGRHIAAQDVQLGTMDYRRDAYMMHETRVPTAELATER</sequence>
<comment type="caution">
    <text evidence="6">The sequence shown here is derived from an EMBL/GenBank/DDBJ whole genome shotgun (WGS) entry which is preliminary data.</text>
</comment>
<dbReference type="OrthoDB" id="5215637at2759"/>
<keyword evidence="5" id="KW-1133">Transmembrane helix</keyword>
<dbReference type="PANTHER" id="PTHR24123">
    <property type="entry name" value="ANKYRIN REPEAT-CONTAINING"/>
    <property type="match status" value="1"/>
</dbReference>
<proteinExistence type="predicted"/>
<keyword evidence="1" id="KW-0677">Repeat</keyword>
<dbReference type="EMBL" id="JAAMPI010001541">
    <property type="protein sequence ID" value="KAF4624829.1"/>
    <property type="molecule type" value="Genomic_DNA"/>
</dbReference>
<evidence type="ECO:0000313" key="7">
    <source>
        <dbReference type="Proteomes" id="UP000566819"/>
    </source>
</evidence>
<dbReference type="Proteomes" id="UP000566819">
    <property type="component" value="Unassembled WGS sequence"/>
</dbReference>
<feature type="repeat" description="ANK" evidence="3">
    <location>
        <begin position="434"/>
        <end position="466"/>
    </location>
</feature>
<keyword evidence="5" id="KW-0472">Membrane</keyword>
<accession>A0A8H4R735</accession>
<reference evidence="6 7" key="1">
    <citation type="submission" date="2020-03" db="EMBL/GenBank/DDBJ databases">
        <title>Draft Genome Sequence of Cudoniella acicularis.</title>
        <authorList>
            <person name="Buettner E."/>
            <person name="Kellner H."/>
        </authorList>
    </citation>
    <scope>NUCLEOTIDE SEQUENCE [LARGE SCALE GENOMIC DNA]</scope>
    <source>
        <strain evidence="6 7">DSM 108380</strain>
    </source>
</reference>
<gene>
    <name evidence="6" type="ORF">G7Y89_g13343</name>
</gene>
<keyword evidence="2 3" id="KW-0040">ANK repeat</keyword>
<feature type="repeat" description="ANK" evidence="3">
    <location>
        <begin position="400"/>
        <end position="432"/>
    </location>
</feature>
<dbReference type="SMART" id="SM00248">
    <property type="entry name" value="ANK"/>
    <property type="match status" value="3"/>
</dbReference>
<feature type="transmembrane region" description="Helical" evidence="5">
    <location>
        <begin position="724"/>
        <end position="746"/>
    </location>
</feature>
<dbReference type="PROSITE" id="PS50088">
    <property type="entry name" value="ANK_REPEAT"/>
    <property type="match status" value="2"/>
</dbReference>
<dbReference type="InterPro" id="IPR002110">
    <property type="entry name" value="Ankyrin_rpt"/>
</dbReference>
<evidence type="ECO:0000313" key="6">
    <source>
        <dbReference type="EMBL" id="KAF4624829.1"/>
    </source>
</evidence>
<dbReference type="Pfam" id="PF12796">
    <property type="entry name" value="Ank_2"/>
    <property type="match status" value="1"/>
</dbReference>
<dbReference type="SUPFAM" id="SSF48403">
    <property type="entry name" value="Ankyrin repeat"/>
    <property type="match status" value="1"/>
</dbReference>